<keyword evidence="4 6" id="KW-1133">Transmembrane helix</keyword>
<keyword evidence="5 6" id="KW-0472">Membrane</keyword>
<comment type="caution">
    <text evidence="9">The sequence shown here is derived from an EMBL/GenBank/DDBJ whole genome shotgun (WGS) entry which is preliminary data.</text>
</comment>
<dbReference type="Gene3D" id="1.10.3720.10">
    <property type="entry name" value="MetI-like"/>
    <property type="match status" value="1"/>
</dbReference>
<feature type="region of interest" description="Disordered" evidence="7">
    <location>
        <begin position="229"/>
        <end position="251"/>
    </location>
</feature>
<evidence type="ECO:0000256" key="3">
    <source>
        <dbReference type="ARBA" id="ARBA00022692"/>
    </source>
</evidence>
<name>A0A543ANX9_9MICC</name>
<feature type="compositionally biased region" description="Polar residues" evidence="7">
    <location>
        <begin position="236"/>
        <end position="251"/>
    </location>
</feature>
<evidence type="ECO:0000313" key="9">
    <source>
        <dbReference type="EMBL" id="TQL74283.1"/>
    </source>
</evidence>
<feature type="transmembrane region" description="Helical" evidence="6">
    <location>
        <begin position="31"/>
        <end position="53"/>
    </location>
</feature>
<feature type="domain" description="ABC transmembrane type-1" evidence="8">
    <location>
        <begin position="27"/>
        <end position="206"/>
    </location>
</feature>
<dbReference type="InterPro" id="IPR000515">
    <property type="entry name" value="MetI-like"/>
</dbReference>
<feature type="transmembrane region" description="Helical" evidence="6">
    <location>
        <begin position="74"/>
        <end position="99"/>
    </location>
</feature>
<sequence length="251" mass="26356">MSLLQETLAWFSDPAQWSGPTSIPWRIVEHIGYTFFAIVAAAVVAIPAGIYIGHTGRWRKLAVLSTGSLRALPFLGLLTLLALWLGIGPLISIIALAILCIPQLLAGMYSGIDAVDPHAVDASRAMGMTETQIILRVELPLAMPVILGGLRSAVLQVTATATVAAFIGAGGLGRYIIDGLALRDTPRVLGGALVVVLLALLLDGLFALAQRFGARLAYPAAHTAPAVNVLAPSPSPNSRRTTHDQPPTHNS</sequence>
<dbReference type="SUPFAM" id="SSF161098">
    <property type="entry name" value="MetI-like"/>
    <property type="match status" value="1"/>
</dbReference>
<dbReference type="GO" id="GO:0005886">
    <property type="term" value="C:plasma membrane"/>
    <property type="evidence" value="ECO:0007669"/>
    <property type="project" value="UniProtKB-SubCell"/>
</dbReference>
<keyword evidence="2 6" id="KW-0813">Transport</keyword>
<evidence type="ECO:0000313" key="10">
    <source>
        <dbReference type="Proteomes" id="UP000319746"/>
    </source>
</evidence>
<dbReference type="Pfam" id="PF00528">
    <property type="entry name" value="BPD_transp_1"/>
    <property type="match status" value="1"/>
</dbReference>
<evidence type="ECO:0000256" key="6">
    <source>
        <dbReference type="RuleBase" id="RU363032"/>
    </source>
</evidence>
<accession>A0A543ANX9</accession>
<organism evidence="9 10">
    <name type="scientific">Enteractinococcus coprophilus</name>
    <dbReference type="NCBI Taxonomy" id="1027633"/>
    <lineage>
        <taxon>Bacteria</taxon>
        <taxon>Bacillati</taxon>
        <taxon>Actinomycetota</taxon>
        <taxon>Actinomycetes</taxon>
        <taxon>Micrococcales</taxon>
        <taxon>Micrococcaceae</taxon>
    </lineage>
</organism>
<evidence type="ECO:0000256" key="1">
    <source>
        <dbReference type="ARBA" id="ARBA00004141"/>
    </source>
</evidence>
<dbReference type="PROSITE" id="PS50928">
    <property type="entry name" value="ABC_TM1"/>
    <property type="match status" value="1"/>
</dbReference>
<evidence type="ECO:0000256" key="4">
    <source>
        <dbReference type="ARBA" id="ARBA00022989"/>
    </source>
</evidence>
<dbReference type="AlphaFoldDB" id="A0A543ANX9"/>
<dbReference type="GO" id="GO:0031460">
    <property type="term" value="P:glycine betaine transport"/>
    <property type="evidence" value="ECO:0007669"/>
    <property type="project" value="TreeGrafter"/>
</dbReference>
<dbReference type="InterPro" id="IPR051204">
    <property type="entry name" value="ABC_transp_perm/SBD"/>
</dbReference>
<comment type="subcellular location">
    <subcellularLocation>
        <location evidence="6">Cell membrane</location>
        <topology evidence="6">Multi-pass membrane protein</topology>
    </subcellularLocation>
    <subcellularLocation>
        <location evidence="1">Membrane</location>
        <topology evidence="1">Multi-pass membrane protein</topology>
    </subcellularLocation>
</comment>
<dbReference type="PANTHER" id="PTHR30177">
    <property type="entry name" value="GLYCINE BETAINE/L-PROLINE TRANSPORT SYSTEM PERMEASE PROTEIN PROW"/>
    <property type="match status" value="1"/>
</dbReference>
<evidence type="ECO:0000256" key="5">
    <source>
        <dbReference type="ARBA" id="ARBA00023136"/>
    </source>
</evidence>
<dbReference type="RefSeq" id="WP_141864796.1">
    <property type="nucleotide sequence ID" value="NZ_BAABAN010000016.1"/>
</dbReference>
<feature type="transmembrane region" description="Helical" evidence="6">
    <location>
        <begin position="157"/>
        <end position="177"/>
    </location>
</feature>
<proteinExistence type="inferred from homology"/>
<comment type="similarity">
    <text evidence="6">Belongs to the binding-protein-dependent transport system permease family.</text>
</comment>
<keyword evidence="3 6" id="KW-0812">Transmembrane</keyword>
<dbReference type="Proteomes" id="UP000319746">
    <property type="component" value="Unassembled WGS sequence"/>
</dbReference>
<dbReference type="EMBL" id="VFOU01000001">
    <property type="protein sequence ID" value="TQL74283.1"/>
    <property type="molecule type" value="Genomic_DNA"/>
</dbReference>
<dbReference type="OrthoDB" id="5244012at2"/>
<dbReference type="CDD" id="cd06261">
    <property type="entry name" value="TM_PBP2"/>
    <property type="match status" value="1"/>
</dbReference>
<feature type="transmembrane region" description="Helical" evidence="6">
    <location>
        <begin position="189"/>
        <end position="209"/>
    </location>
</feature>
<evidence type="ECO:0000256" key="7">
    <source>
        <dbReference type="SAM" id="MobiDB-lite"/>
    </source>
</evidence>
<dbReference type="PANTHER" id="PTHR30177:SF33">
    <property type="entry name" value="POSSIBLE OSMOPROTECTANT (GLYCINE BETAINE_CARNITINE_CHOLINE_L-PROLINE) TRANSPORT INTEGRAL MEMBRANE PROTEIN ABC TRANSPORTER PROZ"/>
    <property type="match status" value="1"/>
</dbReference>
<protein>
    <submittedName>
        <fullName evidence="9">Osmoprotectant transport system permease protein</fullName>
    </submittedName>
</protein>
<dbReference type="GO" id="GO:0055085">
    <property type="term" value="P:transmembrane transport"/>
    <property type="evidence" value="ECO:0007669"/>
    <property type="project" value="InterPro"/>
</dbReference>
<evidence type="ECO:0000259" key="8">
    <source>
        <dbReference type="PROSITE" id="PS50928"/>
    </source>
</evidence>
<dbReference type="InterPro" id="IPR035906">
    <property type="entry name" value="MetI-like_sf"/>
</dbReference>
<gene>
    <name evidence="9" type="ORF">FB556_0743</name>
</gene>
<evidence type="ECO:0000256" key="2">
    <source>
        <dbReference type="ARBA" id="ARBA00022448"/>
    </source>
</evidence>
<reference evidence="9 10" key="1">
    <citation type="submission" date="2019-06" db="EMBL/GenBank/DDBJ databases">
        <title>Sequencing the genomes of 1000 actinobacteria strains.</title>
        <authorList>
            <person name="Klenk H.-P."/>
        </authorList>
    </citation>
    <scope>NUCLEOTIDE SEQUENCE [LARGE SCALE GENOMIC DNA]</scope>
    <source>
        <strain evidence="9 10">DSM 24083</strain>
    </source>
</reference>
<keyword evidence="10" id="KW-1185">Reference proteome</keyword>